<dbReference type="PANTHER" id="PTHR24279">
    <property type="entry name" value="CYTOCHROME P450"/>
    <property type="match status" value="1"/>
</dbReference>
<dbReference type="InterPro" id="IPR036396">
    <property type="entry name" value="Cyt_P450_sf"/>
</dbReference>
<protein>
    <recommendedName>
        <fullName evidence="12">Cytochrome P450 302a1, mitochondrial</fullName>
    </recommendedName>
</protein>
<keyword evidence="4 8" id="KW-0479">Metal-binding</keyword>
<reference evidence="10" key="2">
    <citation type="submission" date="2022-06" db="UniProtKB">
        <authorList>
            <consortium name="EnsemblMetazoa"/>
        </authorList>
    </citation>
    <scope>IDENTIFICATION</scope>
</reference>
<dbReference type="GO" id="GO:0005506">
    <property type="term" value="F:iron ion binding"/>
    <property type="evidence" value="ECO:0007669"/>
    <property type="project" value="InterPro"/>
</dbReference>
<dbReference type="PRINTS" id="PR00385">
    <property type="entry name" value="P450"/>
</dbReference>
<dbReference type="OrthoDB" id="3945418at2759"/>
<accession>A0A8R2JMS4</accession>
<keyword evidence="7 9" id="KW-0503">Monooxygenase</keyword>
<dbReference type="Gene3D" id="1.10.630.10">
    <property type="entry name" value="Cytochrome P450"/>
    <property type="match status" value="1"/>
</dbReference>
<organism evidence="10 11">
    <name type="scientific">Acyrthosiphon pisum</name>
    <name type="common">Pea aphid</name>
    <dbReference type="NCBI Taxonomy" id="7029"/>
    <lineage>
        <taxon>Eukaryota</taxon>
        <taxon>Metazoa</taxon>
        <taxon>Ecdysozoa</taxon>
        <taxon>Arthropoda</taxon>
        <taxon>Hexapoda</taxon>
        <taxon>Insecta</taxon>
        <taxon>Pterygota</taxon>
        <taxon>Neoptera</taxon>
        <taxon>Paraneoptera</taxon>
        <taxon>Hemiptera</taxon>
        <taxon>Sternorrhyncha</taxon>
        <taxon>Aphidomorpha</taxon>
        <taxon>Aphidoidea</taxon>
        <taxon>Aphididae</taxon>
        <taxon>Macrosiphini</taxon>
        <taxon>Acyrthosiphon</taxon>
    </lineage>
</organism>
<evidence type="ECO:0000256" key="7">
    <source>
        <dbReference type="ARBA" id="ARBA00023033"/>
    </source>
</evidence>
<dbReference type="SUPFAM" id="SSF48264">
    <property type="entry name" value="Cytochrome P450"/>
    <property type="match status" value="1"/>
</dbReference>
<evidence type="ECO:0000256" key="4">
    <source>
        <dbReference type="ARBA" id="ARBA00022723"/>
    </source>
</evidence>
<evidence type="ECO:0000256" key="8">
    <source>
        <dbReference type="PIRSR" id="PIRSR602401-1"/>
    </source>
</evidence>
<dbReference type="GO" id="GO:0004497">
    <property type="term" value="F:monooxygenase activity"/>
    <property type="evidence" value="ECO:0007669"/>
    <property type="project" value="UniProtKB-KW"/>
</dbReference>
<evidence type="ECO:0000256" key="6">
    <source>
        <dbReference type="ARBA" id="ARBA00023004"/>
    </source>
</evidence>
<dbReference type="EnsemblMetazoa" id="XM_029486688.1">
    <property type="protein sequence ID" value="XP_029342548.1"/>
    <property type="gene ID" value="LOC100165806"/>
</dbReference>
<evidence type="ECO:0000256" key="1">
    <source>
        <dbReference type="ARBA" id="ARBA00001971"/>
    </source>
</evidence>
<name>A0A8R2JMS4_ACYPI</name>
<dbReference type="Proteomes" id="UP000007819">
    <property type="component" value="Chromosome A1"/>
</dbReference>
<dbReference type="InterPro" id="IPR050479">
    <property type="entry name" value="CYP11_CYP27_families"/>
</dbReference>
<dbReference type="KEGG" id="api:100165806"/>
<dbReference type="PRINTS" id="PR00463">
    <property type="entry name" value="EP450I"/>
</dbReference>
<sequence length="527" mass="60948">MYYPFRQNNRNTEFTVLGTPRLKHYNKTMPRVNPCSKSTLFQILRFSSTETTAVKEFNEIPGPTSLPLVGTLYQYLPVFGKYKFDRLHHNGLAKLRQYGPVVREDIVPGVSIVWIFKPEDIETLYRKEGRYPERRSHLALQKYRLSKPDVYNTGGLLPTNGSDWWRLRKAFQKHLSKVQCIKRYVDSTNTVVGEFIDRRIKRAELRDDFGPELSRLFLELTYYVAFDERLQRFKDEEWDSDSECSKLIKAAHDINSAIMKTDNGPQLWRKFDTPMYKSIQKGHEQIEKIALRVVNEKLISIKTTDSKTSLLGEYLSSDDTDFKDVIGMTVDTLLAGIDTATYSCCFGLYHLSSNPDVREKMFDESRALLPDNHTPVTDRVLERAVYAKAVVKEMFRMNPISVGVGRILPEECVFSGYRVPAGTVVVTQNQVSCRLEEYFRRPNEFLPERWIKGSAEYEPVSPYLVLPFGHGPRTCIARRLSEQFLQVVLIKIVRNFEMTWTGPKLDSESLLINKPDGPISIIFKTRD</sequence>
<dbReference type="FunFam" id="1.10.630.10:FF:000006">
    <property type="entry name" value="Cytochrome P450 302a1, mitochondrial"/>
    <property type="match status" value="1"/>
</dbReference>
<dbReference type="PANTHER" id="PTHR24279:SF120">
    <property type="entry name" value="CYTOCHROME P450"/>
    <property type="match status" value="1"/>
</dbReference>
<dbReference type="GeneID" id="100165806"/>
<keyword evidence="11" id="KW-1185">Reference proteome</keyword>
<comment type="cofactor">
    <cofactor evidence="1 8">
        <name>heme</name>
        <dbReference type="ChEBI" id="CHEBI:30413"/>
    </cofactor>
</comment>
<dbReference type="InterPro" id="IPR017972">
    <property type="entry name" value="Cyt_P450_CS"/>
</dbReference>
<dbReference type="Pfam" id="PF00067">
    <property type="entry name" value="p450"/>
    <property type="match status" value="1"/>
</dbReference>
<proteinExistence type="inferred from homology"/>
<evidence type="ECO:0000313" key="10">
    <source>
        <dbReference type="EnsemblMetazoa" id="XP_029342548.1"/>
    </source>
</evidence>
<dbReference type="InterPro" id="IPR002401">
    <property type="entry name" value="Cyt_P450_E_grp-I"/>
</dbReference>
<dbReference type="GO" id="GO:0020037">
    <property type="term" value="F:heme binding"/>
    <property type="evidence" value="ECO:0007669"/>
    <property type="project" value="InterPro"/>
</dbReference>
<evidence type="ECO:0000256" key="3">
    <source>
        <dbReference type="ARBA" id="ARBA00022617"/>
    </source>
</evidence>
<dbReference type="CDD" id="cd11054">
    <property type="entry name" value="CYP24A1-like"/>
    <property type="match status" value="1"/>
</dbReference>
<dbReference type="InterPro" id="IPR001128">
    <property type="entry name" value="Cyt_P450"/>
</dbReference>
<dbReference type="RefSeq" id="XP_029342548.1">
    <property type="nucleotide sequence ID" value="XM_029486688.1"/>
</dbReference>
<keyword evidence="5 9" id="KW-0560">Oxidoreductase</keyword>
<evidence type="ECO:0000256" key="2">
    <source>
        <dbReference type="ARBA" id="ARBA00010617"/>
    </source>
</evidence>
<reference evidence="11" key="1">
    <citation type="submission" date="2010-06" db="EMBL/GenBank/DDBJ databases">
        <authorList>
            <person name="Jiang H."/>
            <person name="Abraham K."/>
            <person name="Ali S."/>
            <person name="Alsbrooks S.L."/>
            <person name="Anim B.N."/>
            <person name="Anosike U.S."/>
            <person name="Attaway T."/>
            <person name="Bandaranaike D.P."/>
            <person name="Battles P.K."/>
            <person name="Bell S.N."/>
            <person name="Bell A.V."/>
            <person name="Beltran B."/>
            <person name="Bickham C."/>
            <person name="Bustamante Y."/>
            <person name="Caleb T."/>
            <person name="Canada A."/>
            <person name="Cardenas V."/>
            <person name="Carter K."/>
            <person name="Chacko J."/>
            <person name="Chandrabose M.N."/>
            <person name="Chavez D."/>
            <person name="Chavez A."/>
            <person name="Chen L."/>
            <person name="Chu H.-S."/>
            <person name="Claassen K.J."/>
            <person name="Cockrell R."/>
            <person name="Collins M."/>
            <person name="Cooper J.A."/>
            <person name="Cree A."/>
            <person name="Curry S.M."/>
            <person name="Da Y."/>
            <person name="Dao M.D."/>
            <person name="Das B."/>
            <person name="Davila M.-L."/>
            <person name="Davy-Carroll L."/>
            <person name="Denson S."/>
            <person name="Dinh H."/>
            <person name="Ebong V.E."/>
            <person name="Edwards J.R."/>
            <person name="Egan A."/>
            <person name="El-Daye J."/>
            <person name="Escobedo L."/>
            <person name="Fernandez S."/>
            <person name="Fernando P.R."/>
            <person name="Flagg N."/>
            <person name="Forbes L.D."/>
            <person name="Fowler R.G."/>
            <person name="Fu Q."/>
            <person name="Gabisi R.A."/>
            <person name="Ganer J."/>
            <person name="Garbino Pronczuk A."/>
            <person name="Garcia R.M."/>
            <person name="Garner T."/>
            <person name="Garrett T.E."/>
            <person name="Gonzalez D.A."/>
            <person name="Hamid H."/>
            <person name="Hawkins E.S."/>
            <person name="Hirani K."/>
            <person name="Hogues M.E."/>
            <person name="Hollins B."/>
            <person name="Hsiao C.-H."/>
            <person name="Jabil R."/>
            <person name="James M.L."/>
            <person name="Jhangiani S.N."/>
            <person name="Johnson B."/>
            <person name="Johnson Q."/>
            <person name="Joshi V."/>
            <person name="Kalu J.B."/>
            <person name="Kam C."/>
            <person name="Kashfia A."/>
            <person name="Keebler J."/>
            <person name="Kisamo H."/>
            <person name="Kovar C.L."/>
            <person name="Lago L.A."/>
            <person name="Lai C.-Y."/>
            <person name="Laidlaw J."/>
            <person name="Lara F."/>
            <person name="Le T.-K."/>
            <person name="Lee S.L."/>
            <person name="Legall F.H."/>
            <person name="Lemon S.J."/>
            <person name="Lewis L.R."/>
            <person name="Li B."/>
            <person name="Liu Y."/>
            <person name="Liu Y.-S."/>
            <person name="Lopez J."/>
            <person name="Lozado R.J."/>
            <person name="Lu J."/>
            <person name="Madu R.C."/>
            <person name="Maheshwari M."/>
            <person name="Maheshwari R."/>
            <person name="Malloy K."/>
            <person name="Martinez E."/>
            <person name="Mathew T."/>
            <person name="Mercado I.C."/>
            <person name="Mercado C."/>
            <person name="Meyer B."/>
            <person name="Montgomery K."/>
            <person name="Morgan M.B."/>
            <person name="Munidasa M."/>
            <person name="Nazareth L.V."/>
            <person name="Nelson J."/>
            <person name="Ng B.M."/>
            <person name="Nguyen N.B."/>
            <person name="Nguyen P.Q."/>
            <person name="Nguyen T."/>
            <person name="Obregon M."/>
            <person name="Okwuonu G.O."/>
            <person name="Onwere C.G."/>
            <person name="Orozco G."/>
            <person name="Parra A."/>
            <person name="Patel S."/>
            <person name="Patil S."/>
            <person name="Perez A."/>
            <person name="Perez Y."/>
            <person name="Pham C."/>
            <person name="Primus E.L."/>
            <person name="Pu L.-L."/>
            <person name="Puazo M."/>
            <person name="Qin X."/>
            <person name="Quiroz J.B."/>
            <person name="Reese J."/>
            <person name="Richards S."/>
            <person name="Rives C.M."/>
            <person name="Robberts R."/>
            <person name="Ruiz S.J."/>
            <person name="Ruiz M.J."/>
            <person name="Santibanez J."/>
            <person name="Schneider B.W."/>
            <person name="Sisson I."/>
            <person name="Smith M."/>
            <person name="Sodergren E."/>
            <person name="Song X.-Z."/>
            <person name="Song B.B."/>
            <person name="Summersgill H."/>
            <person name="Thelus R."/>
            <person name="Thornton R.D."/>
            <person name="Trejos Z.Y."/>
            <person name="Usmani K."/>
            <person name="Vattathil S."/>
            <person name="Villasana D."/>
            <person name="Walker D.L."/>
            <person name="Wang S."/>
            <person name="Wang K."/>
            <person name="White C.S."/>
            <person name="Williams A.C."/>
            <person name="Williamson J."/>
            <person name="Wilson K."/>
            <person name="Woghiren I.O."/>
            <person name="Woodworth J.R."/>
            <person name="Worley K.C."/>
            <person name="Wright R.A."/>
            <person name="Wu W."/>
            <person name="Young L."/>
            <person name="Zhang L."/>
            <person name="Zhang J."/>
            <person name="Zhu Y."/>
            <person name="Muzny D.M."/>
            <person name="Weinstock G."/>
            <person name="Gibbs R.A."/>
        </authorList>
    </citation>
    <scope>NUCLEOTIDE SEQUENCE [LARGE SCALE GENOMIC DNA]</scope>
    <source>
        <strain evidence="11">LSR1</strain>
    </source>
</reference>
<feature type="binding site" description="axial binding residue" evidence="8">
    <location>
        <position position="475"/>
    </location>
    <ligand>
        <name>heme</name>
        <dbReference type="ChEBI" id="CHEBI:30413"/>
    </ligand>
    <ligandPart>
        <name>Fe</name>
        <dbReference type="ChEBI" id="CHEBI:18248"/>
    </ligandPart>
</feature>
<keyword evidence="3 8" id="KW-0349">Heme</keyword>
<comment type="similarity">
    <text evidence="2 9">Belongs to the cytochrome P450 family.</text>
</comment>
<dbReference type="GO" id="GO:0016705">
    <property type="term" value="F:oxidoreductase activity, acting on paired donors, with incorporation or reduction of molecular oxygen"/>
    <property type="evidence" value="ECO:0007669"/>
    <property type="project" value="InterPro"/>
</dbReference>
<dbReference type="AlphaFoldDB" id="A0A8R2JMS4"/>
<evidence type="ECO:0008006" key="12">
    <source>
        <dbReference type="Google" id="ProtNLM"/>
    </source>
</evidence>
<evidence type="ECO:0000313" key="11">
    <source>
        <dbReference type="Proteomes" id="UP000007819"/>
    </source>
</evidence>
<dbReference type="PROSITE" id="PS00086">
    <property type="entry name" value="CYTOCHROME_P450"/>
    <property type="match status" value="1"/>
</dbReference>
<evidence type="ECO:0000256" key="5">
    <source>
        <dbReference type="ARBA" id="ARBA00023002"/>
    </source>
</evidence>
<keyword evidence="6 8" id="KW-0408">Iron</keyword>
<evidence type="ECO:0000256" key="9">
    <source>
        <dbReference type="RuleBase" id="RU000461"/>
    </source>
</evidence>